<organism evidence="8 9">
    <name type="scientific">Celerinatantimonas diazotrophica</name>
    <dbReference type="NCBI Taxonomy" id="412034"/>
    <lineage>
        <taxon>Bacteria</taxon>
        <taxon>Pseudomonadati</taxon>
        <taxon>Pseudomonadota</taxon>
        <taxon>Gammaproteobacteria</taxon>
        <taxon>Celerinatantimonadaceae</taxon>
        <taxon>Celerinatantimonas</taxon>
    </lineage>
</organism>
<protein>
    <recommendedName>
        <fullName evidence="6">ATP-dependent Clp protease proteolytic subunit</fullName>
    </recommendedName>
</protein>
<keyword evidence="9" id="KW-1185">Reference proteome</keyword>
<gene>
    <name evidence="8" type="ORF">EV690_0213</name>
</gene>
<dbReference type="SUPFAM" id="SSF52096">
    <property type="entry name" value="ClpP/crotonase"/>
    <property type="match status" value="1"/>
</dbReference>
<evidence type="ECO:0000256" key="7">
    <source>
        <dbReference type="SAM" id="SignalP"/>
    </source>
</evidence>
<dbReference type="GO" id="GO:0004252">
    <property type="term" value="F:serine-type endopeptidase activity"/>
    <property type="evidence" value="ECO:0007669"/>
    <property type="project" value="InterPro"/>
</dbReference>
<dbReference type="InterPro" id="IPR023562">
    <property type="entry name" value="ClpP/TepA"/>
</dbReference>
<keyword evidence="7" id="KW-0732">Signal</keyword>
<dbReference type="PANTHER" id="PTHR10381">
    <property type="entry name" value="ATP-DEPENDENT CLP PROTEASE PROTEOLYTIC SUBUNIT"/>
    <property type="match status" value="1"/>
</dbReference>
<comment type="caution">
    <text evidence="8">The sequence shown here is derived from an EMBL/GenBank/DDBJ whole genome shotgun (WGS) entry which is preliminary data.</text>
</comment>
<evidence type="ECO:0000256" key="3">
    <source>
        <dbReference type="ARBA" id="ARBA00022670"/>
    </source>
</evidence>
<dbReference type="PRINTS" id="PR00127">
    <property type="entry name" value="CLPPROTEASEP"/>
</dbReference>
<keyword evidence="4" id="KW-0378">Hydrolase</keyword>
<dbReference type="Pfam" id="PF00574">
    <property type="entry name" value="CLP_protease"/>
    <property type="match status" value="1"/>
</dbReference>
<dbReference type="EMBL" id="SMGD01000002">
    <property type="protein sequence ID" value="TCK63327.1"/>
    <property type="molecule type" value="Genomic_DNA"/>
</dbReference>
<dbReference type="InterPro" id="IPR029045">
    <property type="entry name" value="ClpP/crotonase-like_dom_sf"/>
</dbReference>
<dbReference type="OrthoDB" id="9082001at2"/>
<evidence type="ECO:0000256" key="4">
    <source>
        <dbReference type="ARBA" id="ARBA00022801"/>
    </source>
</evidence>
<dbReference type="InterPro" id="IPR001907">
    <property type="entry name" value="ClpP"/>
</dbReference>
<dbReference type="GO" id="GO:0009368">
    <property type="term" value="C:endopeptidase Clp complex"/>
    <property type="evidence" value="ECO:0007669"/>
    <property type="project" value="TreeGrafter"/>
</dbReference>
<evidence type="ECO:0000313" key="9">
    <source>
        <dbReference type="Proteomes" id="UP000295565"/>
    </source>
</evidence>
<reference evidence="8 9" key="1">
    <citation type="submission" date="2019-03" db="EMBL/GenBank/DDBJ databases">
        <title>Genomic Encyclopedia of Type Strains, Phase IV (KMG-IV): sequencing the most valuable type-strain genomes for metagenomic binning, comparative biology and taxonomic classification.</title>
        <authorList>
            <person name="Goeker M."/>
        </authorList>
    </citation>
    <scope>NUCLEOTIDE SEQUENCE [LARGE SCALE GENOMIC DNA]</scope>
    <source>
        <strain evidence="8 9">DSM 18577</strain>
    </source>
</reference>
<feature type="signal peptide" evidence="7">
    <location>
        <begin position="1"/>
        <end position="19"/>
    </location>
</feature>
<keyword evidence="2" id="KW-0963">Cytoplasm</keyword>
<comment type="similarity">
    <text evidence="1 6">Belongs to the peptidase S14 family.</text>
</comment>
<name>A0A4R1KGK7_9GAMM</name>
<sequence>MFRTFLCFILLILPVTSFANLTVVGNNNIASNQVKAVKVMYMAPINNYYMSELIAAINQINIQYKQAQHIYLYINTMGGDMNSAVAAYQTIKSSAIPVTTINLATIASAGNVIFCAGSSRLGFKHSQFIFHPISWAFKDHNNNQTLTPAGLANIEEMLENTQQMVTPIYQKCTNFTPTEIKKFFYSESERHYISGNKAITHKLISAYATKMQKTPVNYYIAD</sequence>
<keyword evidence="5" id="KW-0720">Serine protease</keyword>
<evidence type="ECO:0000313" key="8">
    <source>
        <dbReference type="EMBL" id="TCK63327.1"/>
    </source>
</evidence>
<evidence type="ECO:0000256" key="1">
    <source>
        <dbReference type="ARBA" id="ARBA00007039"/>
    </source>
</evidence>
<feature type="chain" id="PRO_5020551450" description="ATP-dependent Clp protease proteolytic subunit" evidence="7">
    <location>
        <begin position="20"/>
        <end position="222"/>
    </location>
</feature>
<evidence type="ECO:0000256" key="5">
    <source>
        <dbReference type="ARBA" id="ARBA00022825"/>
    </source>
</evidence>
<dbReference type="Proteomes" id="UP000295565">
    <property type="component" value="Unassembled WGS sequence"/>
</dbReference>
<keyword evidence="3 8" id="KW-0645">Protease</keyword>
<evidence type="ECO:0000256" key="2">
    <source>
        <dbReference type="ARBA" id="ARBA00022490"/>
    </source>
</evidence>
<dbReference type="GO" id="GO:0006515">
    <property type="term" value="P:protein quality control for misfolded or incompletely synthesized proteins"/>
    <property type="evidence" value="ECO:0007669"/>
    <property type="project" value="TreeGrafter"/>
</dbReference>
<dbReference type="GO" id="GO:0004176">
    <property type="term" value="F:ATP-dependent peptidase activity"/>
    <property type="evidence" value="ECO:0007669"/>
    <property type="project" value="InterPro"/>
</dbReference>
<dbReference type="GO" id="GO:0051117">
    <property type="term" value="F:ATPase binding"/>
    <property type="evidence" value="ECO:0007669"/>
    <property type="project" value="TreeGrafter"/>
</dbReference>
<accession>A0A4R1KGK7</accession>
<dbReference type="PANTHER" id="PTHR10381:SF70">
    <property type="entry name" value="ATP-DEPENDENT CLP PROTEASE PROTEOLYTIC SUBUNIT"/>
    <property type="match status" value="1"/>
</dbReference>
<evidence type="ECO:0000256" key="6">
    <source>
        <dbReference type="RuleBase" id="RU003567"/>
    </source>
</evidence>
<proteinExistence type="inferred from homology"/>
<dbReference type="Gene3D" id="3.90.226.10">
    <property type="entry name" value="2-enoyl-CoA Hydratase, Chain A, domain 1"/>
    <property type="match status" value="1"/>
</dbReference>
<dbReference type="RefSeq" id="WP_131911083.1">
    <property type="nucleotide sequence ID" value="NZ_OU594967.1"/>
</dbReference>
<dbReference type="AlphaFoldDB" id="A0A4R1KGK7"/>